<sequence>LARESPTSLLEEELDVAAQLRLAIFLDQQSRNMRSQLDLAEKAEQLQEEVEMSIAACSELAVSLARRVLLRVTETTTTPATTPTTPTTPTTATTPTTPTTTTTPTKTKATTAELLQHAAASAAQLCFFTLVLRHTQRLPEIKEAERLLEELEVLDLQDAGPVVAAFRKSNAEALARLEALAYVQEALHEHEPEQVVSSASSAVAVPTGPGASQCLAPACKSQDFLAWVDDAAAWAKLATHPLCAELEEVLASHGLLSSSARLVLSYSGGVDSTAHLLLLLAVLRFRRRSSNFVNNNNSNNNNSNNHSDNSNNNDNNHNHNNNNFDSSRCVSGRAMDGPGLSCLLLCYPNRDQQEVEGEMQWTRWICQKLGVDFFVYNVRLTRPHGDVGSSGSSSCGLTREEYERHSKEIRFRMYRCLLEGAPEGEGAVLLGHHQDDMDENRLDHLMK</sequence>
<name>A0A813FDF6_POLGL</name>
<dbReference type="SUPFAM" id="SSF52402">
    <property type="entry name" value="Adenine nucleotide alpha hydrolases-like"/>
    <property type="match status" value="1"/>
</dbReference>
<feature type="region of interest" description="Disordered" evidence="1">
    <location>
        <begin position="75"/>
        <end position="105"/>
    </location>
</feature>
<dbReference type="AlphaFoldDB" id="A0A813FDF6"/>
<dbReference type="GO" id="GO:0005654">
    <property type="term" value="C:nucleoplasm"/>
    <property type="evidence" value="ECO:0007669"/>
    <property type="project" value="TreeGrafter"/>
</dbReference>
<gene>
    <name evidence="2" type="ORF">PGLA1383_LOCUS26304</name>
</gene>
<evidence type="ECO:0000313" key="2">
    <source>
        <dbReference type="EMBL" id="CAE8608444.1"/>
    </source>
</evidence>
<evidence type="ECO:0000313" key="3">
    <source>
        <dbReference type="Proteomes" id="UP000654075"/>
    </source>
</evidence>
<feature type="non-terminal residue" evidence="2">
    <location>
        <position position="1"/>
    </location>
</feature>
<dbReference type="Proteomes" id="UP000654075">
    <property type="component" value="Unassembled WGS sequence"/>
</dbReference>
<dbReference type="PANTHER" id="PTHR16148:SF14">
    <property type="entry name" value="MYND-TYPE DOMAIN-CONTAINING PROTEIN"/>
    <property type="match status" value="1"/>
</dbReference>
<protein>
    <submittedName>
        <fullName evidence="2">Uncharacterized protein</fullName>
    </submittedName>
</protein>
<reference evidence="2" key="1">
    <citation type="submission" date="2021-02" db="EMBL/GenBank/DDBJ databases">
        <authorList>
            <person name="Dougan E. K."/>
            <person name="Rhodes N."/>
            <person name="Thang M."/>
            <person name="Chan C."/>
        </authorList>
    </citation>
    <scope>NUCLEOTIDE SEQUENCE</scope>
</reference>
<dbReference type="PANTHER" id="PTHR16148">
    <property type="entry name" value="NF-KAPPA-B-REPRESSING FACTOR-RELATED"/>
    <property type="match status" value="1"/>
</dbReference>
<accession>A0A813FDF6</accession>
<dbReference type="EMBL" id="CAJNNV010023009">
    <property type="protein sequence ID" value="CAE8608444.1"/>
    <property type="molecule type" value="Genomic_DNA"/>
</dbReference>
<organism evidence="2 3">
    <name type="scientific">Polarella glacialis</name>
    <name type="common">Dinoflagellate</name>
    <dbReference type="NCBI Taxonomy" id="89957"/>
    <lineage>
        <taxon>Eukaryota</taxon>
        <taxon>Sar</taxon>
        <taxon>Alveolata</taxon>
        <taxon>Dinophyceae</taxon>
        <taxon>Suessiales</taxon>
        <taxon>Suessiaceae</taxon>
        <taxon>Polarella</taxon>
    </lineage>
</organism>
<dbReference type="GO" id="GO:0005730">
    <property type="term" value="C:nucleolus"/>
    <property type="evidence" value="ECO:0007669"/>
    <property type="project" value="TreeGrafter"/>
</dbReference>
<feature type="non-terminal residue" evidence="2">
    <location>
        <position position="447"/>
    </location>
</feature>
<proteinExistence type="predicted"/>
<dbReference type="OrthoDB" id="438778at2759"/>
<dbReference type="Gene3D" id="3.40.50.620">
    <property type="entry name" value="HUPs"/>
    <property type="match status" value="1"/>
</dbReference>
<comment type="caution">
    <text evidence="2">The sequence shown here is derived from an EMBL/GenBank/DDBJ whole genome shotgun (WGS) entry which is preliminary data.</text>
</comment>
<dbReference type="InterPro" id="IPR014729">
    <property type="entry name" value="Rossmann-like_a/b/a_fold"/>
</dbReference>
<keyword evidence="3" id="KW-1185">Reference proteome</keyword>
<evidence type="ECO:0000256" key="1">
    <source>
        <dbReference type="SAM" id="MobiDB-lite"/>
    </source>
</evidence>
<feature type="region of interest" description="Disordered" evidence="1">
    <location>
        <begin position="293"/>
        <end position="324"/>
    </location>
</feature>